<proteinExistence type="predicted"/>
<reference evidence="2 3" key="1">
    <citation type="submission" date="2024-01" db="EMBL/GenBank/DDBJ databases">
        <title>Hyphobacterium bacterium isolated from marine sediment.</title>
        <authorList>
            <person name="Zhao S."/>
        </authorList>
    </citation>
    <scope>NUCLEOTIDE SEQUENCE [LARGE SCALE GENOMIC DNA]</scope>
    <source>
        <strain evidence="3">HN65</strain>
    </source>
</reference>
<dbReference type="RefSeq" id="WP_330197773.1">
    <property type="nucleotide sequence ID" value="NZ_JAZDRP010000001.1"/>
</dbReference>
<evidence type="ECO:0000256" key="1">
    <source>
        <dbReference type="SAM" id="MobiDB-lite"/>
    </source>
</evidence>
<name>A0ABU7LMF4_9PROT</name>
<accession>A0ABU7LMF4</accession>
<dbReference type="Proteomes" id="UP001354971">
    <property type="component" value="Unassembled WGS sequence"/>
</dbReference>
<dbReference type="EMBL" id="JAZDRP010000001">
    <property type="protein sequence ID" value="MEE2525110.1"/>
    <property type="molecule type" value="Genomic_DNA"/>
</dbReference>
<comment type="caution">
    <text evidence="2">The sequence shown here is derived from an EMBL/GenBank/DDBJ whole genome shotgun (WGS) entry which is preliminary data.</text>
</comment>
<protein>
    <submittedName>
        <fullName evidence="2">Uncharacterized protein</fullName>
    </submittedName>
</protein>
<evidence type="ECO:0000313" key="2">
    <source>
        <dbReference type="EMBL" id="MEE2525110.1"/>
    </source>
</evidence>
<gene>
    <name evidence="2" type="ORF">V0U79_01945</name>
</gene>
<feature type="region of interest" description="Disordered" evidence="1">
    <location>
        <begin position="1"/>
        <end position="43"/>
    </location>
</feature>
<sequence length="43" mass="4735">MESKLPQLATMADLPNFGTTDEDDPEGEALAKATNRQYPDHDT</sequence>
<organism evidence="2 3">
    <name type="scientific">Hyphobacterium lacteum</name>
    <dbReference type="NCBI Taxonomy" id="3116575"/>
    <lineage>
        <taxon>Bacteria</taxon>
        <taxon>Pseudomonadati</taxon>
        <taxon>Pseudomonadota</taxon>
        <taxon>Alphaproteobacteria</taxon>
        <taxon>Maricaulales</taxon>
        <taxon>Maricaulaceae</taxon>
        <taxon>Hyphobacterium</taxon>
    </lineage>
</organism>
<evidence type="ECO:0000313" key="3">
    <source>
        <dbReference type="Proteomes" id="UP001354971"/>
    </source>
</evidence>
<keyword evidence="3" id="KW-1185">Reference proteome</keyword>